<accession>A0A9N9XL65</accession>
<feature type="coiled-coil region" evidence="1">
    <location>
        <begin position="1045"/>
        <end position="1079"/>
    </location>
</feature>
<feature type="coiled-coil region" evidence="1">
    <location>
        <begin position="824"/>
        <end position="882"/>
    </location>
</feature>
<feature type="coiled-coil region" evidence="1">
    <location>
        <begin position="1104"/>
        <end position="1292"/>
    </location>
</feature>
<dbReference type="OrthoDB" id="6784135at2759"/>
<organism evidence="3 4">
    <name type="scientific">Phyllotreta striolata</name>
    <name type="common">Striped flea beetle</name>
    <name type="synonym">Crioceris striolata</name>
    <dbReference type="NCBI Taxonomy" id="444603"/>
    <lineage>
        <taxon>Eukaryota</taxon>
        <taxon>Metazoa</taxon>
        <taxon>Ecdysozoa</taxon>
        <taxon>Arthropoda</taxon>
        <taxon>Hexapoda</taxon>
        <taxon>Insecta</taxon>
        <taxon>Pterygota</taxon>
        <taxon>Neoptera</taxon>
        <taxon>Endopterygota</taxon>
        <taxon>Coleoptera</taxon>
        <taxon>Polyphaga</taxon>
        <taxon>Cucujiformia</taxon>
        <taxon>Chrysomeloidea</taxon>
        <taxon>Chrysomelidae</taxon>
        <taxon>Galerucinae</taxon>
        <taxon>Alticini</taxon>
        <taxon>Phyllotreta</taxon>
    </lineage>
</organism>
<evidence type="ECO:0000256" key="2">
    <source>
        <dbReference type="SAM" id="MobiDB-lite"/>
    </source>
</evidence>
<keyword evidence="4" id="KW-1185">Reference proteome</keyword>
<name>A0A9N9XL65_PHYSR</name>
<evidence type="ECO:0000313" key="4">
    <source>
        <dbReference type="Proteomes" id="UP001153712"/>
    </source>
</evidence>
<gene>
    <name evidence="3" type="ORF">PHYEVI_LOCUS2546</name>
</gene>
<feature type="compositionally biased region" description="Polar residues" evidence="2">
    <location>
        <begin position="1"/>
        <end position="10"/>
    </location>
</feature>
<feature type="coiled-coil region" evidence="1">
    <location>
        <begin position="988"/>
        <end position="1019"/>
    </location>
</feature>
<evidence type="ECO:0000256" key="1">
    <source>
        <dbReference type="SAM" id="Coils"/>
    </source>
</evidence>
<proteinExistence type="predicted"/>
<evidence type="ECO:0000313" key="3">
    <source>
        <dbReference type="EMBL" id="CAG9856120.1"/>
    </source>
</evidence>
<feature type="region of interest" description="Disordered" evidence="2">
    <location>
        <begin position="1"/>
        <end position="34"/>
    </location>
</feature>
<dbReference type="EMBL" id="OU900104">
    <property type="protein sequence ID" value="CAG9856120.1"/>
    <property type="molecule type" value="Genomic_DNA"/>
</dbReference>
<dbReference type="Gene3D" id="1.10.287.1490">
    <property type="match status" value="1"/>
</dbReference>
<reference evidence="3" key="1">
    <citation type="submission" date="2022-01" db="EMBL/GenBank/DDBJ databases">
        <authorList>
            <person name="King R."/>
        </authorList>
    </citation>
    <scope>NUCLEOTIDE SEQUENCE</scope>
</reference>
<feature type="coiled-coil region" evidence="1">
    <location>
        <begin position="915"/>
        <end position="949"/>
    </location>
</feature>
<feature type="coiled-coil region" evidence="1">
    <location>
        <begin position="318"/>
        <end position="359"/>
    </location>
</feature>
<feature type="coiled-coil region" evidence="1">
    <location>
        <begin position="452"/>
        <end position="500"/>
    </location>
</feature>
<sequence length="1410" mass="165005">MENEQTNKQAESLKDLNPEQKSDEATKPKKSHSLLSTLVRRRISKTKKTDKKLADIQNQTAVKVRFISSISTIGSHSTEQLCPFDEASLRTDAVGRATPHRGLLLIRNLLQESLAPSANVKRSFFGKLLKKRDRKKSRNVHTIESRHNIDDVLSQIKVEEEANPPFVPISFIEQDKPSLPKSMFQGMVAVQNLAYRLQQSEGHFLKIFVKYISDVSFQKELADALCSHSHLHLETERMNNILSMEMLLKQVELEKTRQATLQDAFDSAVRHNRHIQVEYDMLFCSYENSLRKIKCNGPKDVKSTEGNEAQIQEIIKHNVNLTNKTEALYKQIEGLEKKLADFQEKNDGLENQLSEYIVLYNDHEAHYHRTKVDCELEIATLNHQLKSKEKALFKALNVYNKFKHDLLRNKELLLVNVDVLPCDEDKLDETIEFIKNYIGELVKELFNLKGNLLLKENEIKELSQANEKLLENAKQSTCDLDEFKKKIQESEKLLTEHRYKCFEAEMKIQEEKFERNKLQSEMEKSAYLRTIAQLENSDNEKTATIEELNGRVKKLNAEMESLKNRLEKLGENESGDISKELKMNREKLIDLDMQCIELNNEKRALLLQLEEFREDNKKFSEFQMANNQHIEQLHCEMEKMMKEHQHLKQKHDVEKQTVLSLQFERKKYLEEKSLIKTLFNHMKHEISRLQHLEGSVVDMSKEASKLALIADYNKQLGKKLKAELDEKVKTITNLRVNVEKLDDIRKENAEEKLHLYRELADLCQIKDRLCSELNWEKRETVEANRAKTNCTNSTQIPQHDDFHKEEKAILKNLLKDLKYVVKQRNSLISERDLLTKELSALNKTIEGYCEQQKQSENQSKRIDELTATINEQLATIDKQNQRICRMEGERKSVEDKLRIIEDCVGKDRLKINTLQGKLSAELETYDDNVRMLEEEIARLKMDKMNFEDSIKYLQNNTQKLFNDLNHSRACEKDLRDALAASQSEKIHLEEILRSREKLTESIESERDKLQNEMDRINSICDDLLSGFETNINRCFKKDKLLMSELHQSQKALLNVSNEKDQLNKELTHIKEDFKAVNRNFFNLIEQEQKWVTLVKAFEEKRETIRSVIEDKEKLLMDNEAIKEECKMVKDKLLVAKEECESLIGELSAIKEERNGRIDEIVRSNDLKTVEINSLKSNIEKLNEILDNERSSYKSLSQVNKEISSKFMKSVKDAAEEKNARLEAERKLREYEDYINKLRIKNEELEDKVNDLTKKIEENNEIIEQLEEENNQLNDIKRNVKDKTTQVQTFNEDIEELKYLQSEIERMKLNEIESHKAIMALQDQLGLLHKENTNLAFEKSAATLKLHEFQKKFETEQHISKQLQNVQKYMLDGILKMKDDGSLGSEQYDCLITYIKNDTDADDHRDGRHII</sequence>
<keyword evidence="1" id="KW-0175">Coiled coil</keyword>
<dbReference type="Proteomes" id="UP001153712">
    <property type="component" value="Chromosome 11"/>
</dbReference>
<protein>
    <submittedName>
        <fullName evidence="3">Uncharacterized protein</fullName>
    </submittedName>
</protein>
<feature type="compositionally biased region" description="Basic and acidic residues" evidence="2">
    <location>
        <begin position="11"/>
        <end position="27"/>
    </location>
</feature>
<feature type="coiled-coil region" evidence="1">
    <location>
        <begin position="531"/>
        <end position="650"/>
    </location>
</feature>